<sequence>MPQIDCGPTRPCDLLYIRYRRYLILQFHRPTCCVRSLPHFFIININSYPFTLIVNHHEPSEFNKRLTSIQSSPYRTWLVLVDALMIQHAFIYLFYTSYLSISSIPIGSFSTTRHPCYYIARFDAPSCSDLTRVILPATYIISMLASSVHALTVITPVTP</sequence>
<dbReference type="Proteomes" id="UP000807353">
    <property type="component" value="Unassembled WGS sequence"/>
</dbReference>
<evidence type="ECO:0000256" key="1">
    <source>
        <dbReference type="SAM" id="Phobius"/>
    </source>
</evidence>
<keyword evidence="1" id="KW-0472">Membrane</keyword>
<name>A0A9P5YJB0_9AGAR</name>
<gene>
    <name evidence="2" type="ORF">BDZ94DRAFT_46537</name>
</gene>
<proteinExistence type="predicted"/>
<keyword evidence="1" id="KW-1133">Transmembrane helix</keyword>
<protein>
    <submittedName>
        <fullName evidence="2">Uncharacterized protein</fullName>
    </submittedName>
</protein>
<reference evidence="2" key="1">
    <citation type="submission" date="2020-11" db="EMBL/GenBank/DDBJ databases">
        <authorList>
            <consortium name="DOE Joint Genome Institute"/>
            <person name="Ahrendt S."/>
            <person name="Riley R."/>
            <person name="Andreopoulos W."/>
            <person name="Labutti K."/>
            <person name="Pangilinan J."/>
            <person name="Ruiz-Duenas F.J."/>
            <person name="Barrasa J.M."/>
            <person name="Sanchez-Garcia M."/>
            <person name="Camarero S."/>
            <person name="Miyauchi S."/>
            <person name="Serrano A."/>
            <person name="Linde D."/>
            <person name="Babiker R."/>
            <person name="Drula E."/>
            <person name="Ayuso-Fernandez I."/>
            <person name="Pacheco R."/>
            <person name="Padilla G."/>
            <person name="Ferreira P."/>
            <person name="Barriuso J."/>
            <person name="Kellner H."/>
            <person name="Castanera R."/>
            <person name="Alfaro M."/>
            <person name="Ramirez L."/>
            <person name="Pisabarro A.G."/>
            <person name="Kuo A."/>
            <person name="Tritt A."/>
            <person name="Lipzen A."/>
            <person name="He G."/>
            <person name="Yan M."/>
            <person name="Ng V."/>
            <person name="Cullen D."/>
            <person name="Martin F."/>
            <person name="Rosso M.-N."/>
            <person name="Henrissat B."/>
            <person name="Hibbett D."/>
            <person name="Martinez A.T."/>
            <person name="Grigoriev I.V."/>
        </authorList>
    </citation>
    <scope>NUCLEOTIDE SEQUENCE</scope>
    <source>
        <strain evidence="2">CBS 247.69</strain>
    </source>
</reference>
<evidence type="ECO:0000313" key="2">
    <source>
        <dbReference type="EMBL" id="KAF9469978.1"/>
    </source>
</evidence>
<accession>A0A9P5YJB0</accession>
<keyword evidence="1" id="KW-0812">Transmembrane</keyword>
<evidence type="ECO:0000313" key="3">
    <source>
        <dbReference type="Proteomes" id="UP000807353"/>
    </source>
</evidence>
<dbReference type="AlphaFoldDB" id="A0A9P5YJB0"/>
<comment type="caution">
    <text evidence="2">The sequence shown here is derived from an EMBL/GenBank/DDBJ whole genome shotgun (WGS) entry which is preliminary data.</text>
</comment>
<keyword evidence="3" id="KW-1185">Reference proteome</keyword>
<dbReference type="EMBL" id="MU150229">
    <property type="protein sequence ID" value="KAF9469978.1"/>
    <property type="molecule type" value="Genomic_DNA"/>
</dbReference>
<feature type="transmembrane region" description="Helical" evidence="1">
    <location>
        <begin position="133"/>
        <end position="154"/>
    </location>
</feature>
<organism evidence="2 3">
    <name type="scientific">Collybia nuda</name>
    <dbReference type="NCBI Taxonomy" id="64659"/>
    <lineage>
        <taxon>Eukaryota</taxon>
        <taxon>Fungi</taxon>
        <taxon>Dikarya</taxon>
        <taxon>Basidiomycota</taxon>
        <taxon>Agaricomycotina</taxon>
        <taxon>Agaricomycetes</taxon>
        <taxon>Agaricomycetidae</taxon>
        <taxon>Agaricales</taxon>
        <taxon>Tricholomatineae</taxon>
        <taxon>Clitocybaceae</taxon>
        <taxon>Collybia</taxon>
    </lineage>
</organism>